<evidence type="ECO:0000313" key="19">
    <source>
        <dbReference type="EMBL" id="NYF79405.1"/>
    </source>
</evidence>
<dbReference type="InterPro" id="IPR017853">
    <property type="entry name" value="GH"/>
</dbReference>
<dbReference type="Proteomes" id="UP000589520">
    <property type="component" value="Unassembled WGS sequence"/>
</dbReference>
<dbReference type="AlphaFoldDB" id="A0A7Y9TH21"/>
<comment type="caution">
    <text evidence="19">The sequence shown here is derived from an EMBL/GenBank/DDBJ whole genome shotgun (WGS) entry which is preliminary data.</text>
</comment>
<dbReference type="GO" id="GO:0033942">
    <property type="term" value="F:4-alpha-D-(1-&gt;4)-alpha-D-glucanotrehalose trehalohydrolase activity"/>
    <property type="evidence" value="ECO:0007669"/>
    <property type="project" value="UniProtKB-EC"/>
</dbReference>
<dbReference type="EC" id="3.2.1.141" evidence="4 13"/>
<dbReference type="GO" id="GO:0005992">
    <property type="term" value="P:trehalose biosynthetic process"/>
    <property type="evidence" value="ECO:0007669"/>
    <property type="project" value="UniProtKB-UniRule"/>
</dbReference>
<dbReference type="Gene3D" id="1.10.10.760">
    <property type="entry name" value="E-set domains of sugar-utilizing enzymes"/>
    <property type="match status" value="1"/>
</dbReference>
<evidence type="ECO:0000256" key="15">
    <source>
        <dbReference type="PIRSR" id="PIRSR006337-1"/>
    </source>
</evidence>
<organism evidence="19 20">
    <name type="scientific">Granulicella arctica</name>
    <dbReference type="NCBI Taxonomy" id="940613"/>
    <lineage>
        <taxon>Bacteria</taxon>
        <taxon>Pseudomonadati</taxon>
        <taxon>Acidobacteriota</taxon>
        <taxon>Terriglobia</taxon>
        <taxon>Terriglobales</taxon>
        <taxon>Acidobacteriaceae</taxon>
        <taxon>Granulicella</taxon>
    </lineage>
</organism>
<keyword evidence="6" id="KW-0963">Cytoplasm</keyword>
<feature type="active site" description="Proton donor" evidence="15">
    <location>
        <position position="284"/>
    </location>
</feature>
<comment type="subcellular location">
    <subcellularLocation>
        <location evidence="1 15">Cytoplasm</location>
    </subcellularLocation>
</comment>
<dbReference type="UniPathway" id="UPA00299"/>
<dbReference type="InterPro" id="IPR022567">
    <property type="entry name" value="DUF3459"/>
</dbReference>
<dbReference type="PANTHER" id="PTHR43651:SF11">
    <property type="entry name" value="MALTO-OLIGOSYLTREHALOSE TREHALOHYDROLASE"/>
    <property type="match status" value="1"/>
</dbReference>
<dbReference type="PIRSF" id="PIRSF006337">
    <property type="entry name" value="Trehalose_TreZ"/>
    <property type="match status" value="1"/>
</dbReference>
<dbReference type="SUPFAM" id="SSF81296">
    <property type="entry name" value="E set domains"/>
    <property type="match status" value="1"/>
</dbReference>
<feature type="site" description="Transition state stabilizer" evidence="17">
    <location>
        <position position="379"/>
    </location>
</feature>
<feature type="active site" description="Nucleophile" evidence="15">
    <location>
        <position position="247"/>
    </location>
</feature>
<dbReference type="CDD" id="cd02853">
    <property type="entry name" value="E_set_MTHase_like_N"/>
    <property type="match status" value="1"/>
</dbReference>
<dbReference type="SUPFAM" id="SSF51445">
    <property type="entry name" value="(Trans)glycosidases"/>
    <property type="match status" value="1"/>
</dbReference>
<comment type="similarity">
    <text evidence="3 14">Belongs to the glycosyl hydrolase 13 family.</text>
</comment>
<accession>A0A7Y9TH21</accession>
<dbReference type="CDD" id="cd11325">
    <property type="entry name" value="AmyAc_GTHase"/>
    <property type="match status" value="1"/>
</dbReference>
<evidence type="ECO:0000256" key="1">
    <source>
        <dbReference type="ARBA" id="ARBA00004496"/>
    </source>
</evidence>
<dbReference type="NCBIfam" id="TIGR02402">
    <property type="entry name" value="trehalose_TreZ"/>
    <property type="match status" value="1"/>
</dbReference>
<dbReference type="GO" id="GO:0005737">
    <property type="term" value="C:cytoplasm"/>
    <property type="evidence" value="ECO:0007669"/>
    <property type="project" value="UniProtKB-SubCell"/>
</dbReference>
<dbReference type="InterPro" id="IPR044901">
    <property type="entry name" value="Trehalose_TreZ_E-set_sf"/>
</dbReference>
<dbReference type="Pfam" id="PF11941">
    <property type="entry name" value="DUF3459"/>
    <property type="match status" value="1"/>
</dbReference>
<dbReference type="Pfam" id="PF00128">
    <property type="entry name" value="Alpha-amylase"/>
    <property type="match status" value="1"/>
</dbReference>
<evidence type="ECO:0000256" key="12">
    <source>
        <dbReference type="ARBA" id="ARBA00034013"/>
    </source>
</evidence>
<feature type="binding site" evidence="16">
    <location>
        <begin position="245"/>
        <end position="250"/>
    </location>
    <ligand>
        <name>substrate</name>
    </ligand>
</feature>
<evidence type="ECO:0000256" key="6">
    <source>
        <dbReference type="ARBA" id="ARBA00022490"/>
    </source>
</evidence>
<sequence>MHEFEVWAPNAKRISVKVGDAVHAMSGPDVRGNWKVSIADAEYGMDYAFLLDDDMTPYPDPRSAWQPHGVHSASRLYDQHAFAWSDERWQGPPLTGAVIYELHIGTFTSEGTFDAAIGRLDYLFDLGITHIEIMPVAAFPGEHGWGYDGVSLFAVRDSYGGPDGLKRLVDACHARGLAVLLDVVYNHFGPVGNYTGKFGPYITDRHHTPWGSAMNFEAAGSDEVRRYFCDNALMWMRDYHMDGLRLDAVHEFVDRSAMHFMEQLSAEVEVMSARLGRRLVLIAESDLNDPRVVTPREAGGYGMDAQWNDDFHHALFALLHAEKGSGYYDDFGSFADLAKALTKMFVYDGVYSGYRKHSHGRRVEGLSAHHFVGFIQNHDQVGNRATGDRLGHIVRLARAKVAVGIVLMAPVIPMLFQGEEFAASTPFQYFADHDDPAMAKAVSEGRKREFAAFGWKAEEIPDPEKRETFERSKLDWSEIHEGEHGEMLEWVRSLIHLRRGSVALNDGDPLHVTVEFDEKQRWLTMDRGSVRIVCNLGDQMVELENLDGLSIRLASQQGIALTARGIRLPPDSLAVLSSEDL</sequence>
<dbReference type="InterPro" id="IPR012768">
    <property type="entry name" value="Trehalose_TreZ"/>
</dbReference>
<dbReference type="InterPro" id="IPR013783">
    <property type="entry name" value="Ig-like_fold"/>
</dbReference>
<reference evidence="19 20" key="1">
    <citation type="submission" date="2020-07" db="EMBL/GenBank/DDBJ databases">
        <title>Genomic Encyclopedia of Type Strains, Phase IV (KMG-V): Genome sequencing to study the core and pangenomes of soil and plant-associated prokaryotes.</title>
        <authorList>
            <person name="Whitman W."/>
        </authorList>
    </citation>
    <scope>NUCLEOTIDE SEQUENCE [LARGE SCALE GENOMIC DNA]</scope>
    <source>
        <strain evidence="19 20">X4EP2</strain>
    </source>
</reference>
<gene>
    <name evidence="19" type="ORF">HDF17_001692</name>
</gene>
<dbReference type="PANTHER" id="PTHR43651">
    <property type="entry name" value="1,4-ALPHA-GLUCAN-BRANCHING ENZYME"/>
    <property type="match status" value="1"/>
</dbReference>
<evidence type="ECO:0000256" key="9">
    <source>
        <dbReference type="ARBA" id="ARBA00023295"/>
    </source>
</evidence>
<protein>
    <recommendedName>
        <fullName evidence="5 13">Malto-oligosyltrehalose trehalohydrolase</fullName>
        <shortName evidence="14">MTHase</shortName>
        <ecNumber evidence="4 13">3.2.1.141</ecNumber>
    </recommendedName>
    <alternativeName>
        <fullName evidence="11 14">4-alpha-D-((1-&gt;4)-alpha-D-glucano)trehalose trehalohydrolase</fullName>
    </alternativeName>
    <alternativeName>
        <fullName evidence="10 14">Maltooligosyl trehalose trehalohydrolase</fullName>
    </alternativeName>
</protein>
<evidence type="ECO:0000256" key="13">
    <source>
        <dbReference type="NCBIfam" id="TIGR02402"/>
    </source>
</evidence>
<feature type="domain" description="Glycosyl hydrolase family 13 catalytic" evidence="18">
    <location>
        <begin position="80"/>
        <end position="446"/>
    </location>
</feature>
<evidence type="ECO:0000256" key="10">
    <source>
        <dbReference type="ARBA" id="ARBA00032057"/>
    </source>
</evidence>
<keyword evidence="9 14" id="KW-0326">Glycosidase</keyword>
<keyword evidence="20" id="KW-1185">Reference proteome</keyword>
<dbReference type="EMBL" id="JACCCW010000001">
    <property type="protein sequence ID" value="NYF79405.1"/>
    <property type="molecule type" value="Genomic_DNA"/>
</dbReference>
<evidence type="ECO:0000256" key="17">
    <source>
        <dbReference type="PIRSR" id="PIRSR006337-3"/>
    </source>
</evidence>
<dbReference type="InterPro" id="IPR006047">
    <property type="entry name" value="GH13_cat_dom"/>
</dbReference>
<dbReference type="InterPro" id="IPR014756">
    <property type="entry name" value="Ig_E-set"/>
</dbReference>
<evidence type="ECO:0000256" key="4">
    <source>
        <dbReference type="ARBA" id="ARBA00012268"/>
    </source>
</evidence>
<evidence type="ECO:0000256" key="2">
    <source>
        <dbReference type="ARBA" id="ARBA00005199"/>
    </source>
</evidence>
<evidence type="ECO:0000256" key="3">
    <source>
        <dbReference type="ARBA" id="ARBA00008061"/>
    </source>
</evidence>
<comment type="pathway">
    <text evidence="2 14">Glycan biosynthesis; trehalose biosynthesis.</text>
</comment>
<dbReference type="Gene3D" id="3.20.20.80">
    <property type="entry name" value="Glycosidases"/>
    <property type="match status" value="1"/>
</dbReference>
<evidence type="ECO:0000256" key="16">
    <source>
        <dbReference type="PIRSR" id="PIRSR006337-2"/>
    </source>
</evidence>
<keyword evidence="7 14" id="KW-0378">Hydrolase</keyword>
<evidence type="ECO:0000256" key="11">
    <source>
        <dbReference type="ARBA" id="ARBA00033284"/>
    </source>
</evidence>
<comment type="catalytic activity">
    <reaction evidence="12 14">
        <text>hydrolysis of (1-&gt;4)-alpha-D-glucosidic linkage in 4-alpha-D-[(1-&gt;4)-alpha-D-glucanosyl]n trehalose to yield trehalose and (1-&gt;4)-alpha-D-glucan.</text>
        <dbReference type="EC" id="3.2.1.141"/>
    </reaction>
</comment>
<evidence type="ECO:0000256" key="7">
    <source>
        <dbReference type="ARBA" id="ARBA00022801"/>
    </source>
</evidence>
<evidence type="ECO:0000256" key="5">
    <source>
        <dbReference type="ARBA" id="ARBA00015938"/>
    </source>
</evidence>
<keyword evidence="8" id="KW-0119">Carbohydrate metabolism</keyword>
<evidence type="ECO:0000256" key="8">
    <source>
        <dbReference type="ARBA" id="ARBA00023277"/>
    </source>
</evidence>
<dbReference type="RefSeq" id="WP_179489645.1">
    <property type="nucleotide sequence ID" value="NZ_JACCCW010000001.1"/>
</dbReference>
<feature type="binding site" evidence="16">
    <location>
        <begin position="378"/>
        <end position="383"/>
    </location>
    <ligand>
        <name>substrate</name>
    </ligand>
</feature>
<evidence type="ECO:0000256" key="14">
    <source>
        <dbReference type="PIRNR" id="PIRNR006337"/>
    </source>
</evidence>
<evidence type="ECO:0000313" key="20">
    <source>
        <dbReference type="Proteomes" id="UP000589520"/>
    </source>
</evidence>
<evidence type="ECO:0000259" key="18">
    <source>
        <dbReference type="SMART" id="SM00642"/>
    </source>
</evidence>
<dbReference type="Gene3D" id="2.60.40.10">
    <property type="entry name" value="Immunoglobulins"/>
    <property type="match status" value="1"/>
</dbReference>
<name>A0A7Y9TH21_9BACT</name>
<dbReference type="SMART" id="SM00642">
    <property type="entry name" value="Aamy"/>
    <property type="match status" value="1"/>
</dbReference>
<feature type="binding site" evidence="16">
    <location>
        <begin position="309"/>
        <end position="313"/>
    </location>
    <ligand>
        <name>substrate</name>
    </ligand>
</feature>
<proteinExistence type="inferred from homology"/>